<keyword evidence="1" id="KW-0812">Transmembrane</keyword>
<gene>
    <name evidence="2" type="ORF">GX523_02235</name>
</gene>
<name>A0A7C6Z2J2_9FIRM</name>
<feature type="transmembrane region" description="Helical" evidence="1">
    <location>
        <begin position="6"/>
        <end position="24"/>
    </location>
</feature>
<comment type="caution">
    <text evidence="2">The sequence shown here is derived from an EMBL/GenBank/DDBJ whole genome shotgun (WGS) entry which is preliminary data.</text>
</comment>
<protein>
    <submittedName>
        <fullName evidence="2">DUF1294 domain-containing protein</fullName>
    </submittedName>
</protein>
<dbReference type="Proteomes" id="UP000553059">
    <property type="component" value="Unassembled WGS sequence"/>
</dbReference>
<dbReference type="Pfam" id="PF06961">
    <property type="entry name" value="DUF1294"/>
    <property type="match status" value="1"/>
</dbReference>
<dbReference type="EMBL" id="DUTF01000049">
    <property type="protein sequence ID" value="HHY25569.1"/>
    <property type="molecule type" value="Genomic_DNA"/>
</dbReference>
<feature type="transmembrane region" description="Helical" evidence="1">
    <location>
        <begin position="69"/>
        <end position="88"/>
    </location>
</feature>
<dbReference type="InterPro" id="IPR010718">
    <property type="entry name" value="DUF1294"/>
</dbReference>
<evidence type="ECO:0000256" key="1">
    <source>
        <dbReference type="SAM" id="Phobius"/>
    </source>
</evidence>
<dbReference type="AlphaFoldDB" id="A0A7C6Z2J2"/>
<keyword evidence="1" id="KW-0472">Membrane</keyword>
<accession>A0A7C6Z2J2</accession>
<feature type="transmembrane region" description="Helical" evidence="1">
    <location>
        <begin position="44"/>
        <end position="63"/>
    </location>
</feature>
<sequence length="94" mass="11327">MASLFNLWPMGIFYLIINGFCFFLMRRDKYLARKKRRRIPEKWFFTLAFLGGALGVFLGMQIFRHKTKHNTFVFGIPILLVWNLFIMYELGQRL</sequence>
<evidence type="ECO:0000313" key="3">
    <source>
        <dbReference type="Proteomes" id="UP000553059"/>
    </source>
</evidence>
<evidence type="ECO:0000313" key="2">
    <source>
        <dbReference type="EMBL" id="HHY25569.1"/>
    </source>
</evidence>
<keyword evidence="1" id="KW-1133">Transmembrane helix</keyword>
<proteinExistence type="predicted"/>
<reference evidence="2 3" key="1">
    <citation type="journal article" date="2020" name="Biotechnol. Biofuels">
        <title>New insights from the biogas microbiome by comprehensive genome-resolved metagenomics of nearly 1600 species originating from multiple anaerobic digesters.</title>
        <authorList>
            <person name="Campanaro S."/>
            <person name="Treu L."/>
            <person name="Rodriguez-R L.M."/>
            <person name="Kovalovszki A."/>
            <person name="Ziels R.M."/>
            <person name="Maus I."/>
            <person name="Zhu X."/>
            <person name="Kougias P.G."/>
            <person name="Basile A."/>
            <person name="Luo G."/>
            <person name="Schluter A."/>
            <person name="Konstantinidis K.T."/>
            <person name="Angelidaki I."/>
        </authorList>
    </citation>
    <scope>NUCLEOTIDE SEQUENCE [LARGE SCALE GENOMIC DNA]</scope>
    <source>
        <strain evidence="2">AS05jafATM_4</strain>
    </source>
</reference>
<organism evidence="2 3">
    <name type="scientific">Desulfitobacterium dehalogenans</name>
    <dbReference type="NCBI Taxonomy" id="36854"/>
    <lineage>
        <taxon>Bacteria</taxon>
        <taxon>Bacillati</taxon>
        <taxon>Bacillota</taxon>
        <taxon>Clostridia</taxon>
        <taxon>Eubacteriales</taxon>
        <taxon>Desulfitobacteriaceae</taxon>
        <taxon>Desulfitobacterium</taxon>
    </lineage>
</organism>